<evidence type="ECO:0000313" key="3">
    <source>
        <dbReference type="Proteomes" id="UP000515800"/>
    </source>
</evidence>
<dbReference type="Proteomes" id="UP000515800">
    <property type="component" value="Chromosome"/>
</dbReference>
<name>A0A7G9T4J0_9LACO</name>
<keyword evidence="3" id="KW-1185">Reference proteome</keyword>
<gene>
    <name evidence="2" type="ORF">H9L19_06415</name>
</gene>
<accession>A0A7G9T4J0</accession>
<feature type="compositionally biased region" description="Polar residues" evidence="1">
    <location>
        <begin position="15"/>
        <end position="24"/>
    </location>
</feature>
<proteinExistence type="predicted"/>
<feature type="region of interest" description="Disordered" evidence="1">
    <location>
        <begin position="1"/>
        <end position="24"/>
    </location>
</feature>
<reference evidence="2 3" key="1">
    <citation type="submission" date="2020-08" db="EMBL/GenBank/DDBJ databases">
        <title>Genome sequence of Weissella diestrammenae KACC 16890T.</title>
        <authorList>
            <person name="Hyun D.-W."/>
            <person name="Bae J.-W."/>
        </authorList>
    </citation>
    <scope>NUCLEOTIDE SEQUENCE [LARGE SCALE GENOMIC DNA]</scope>
    <source>
        <strain evidence="2 3">KACC 16890</strain>
    </source>
</reference>
<dbReference type="KEGG" id="wdi:H9L19_06415"/>
<evidence type="ECO:0000313" key="2">
    <source>
        <dbReference type="EMBL" id="QNN75015.1"/>
    </source>
</evidence>
<evidence type="ECO:0000256" key="1">
    <source>
        <dbReference type="SAM" id="MobiDB-lite"/>
    </source>
</evidence>
<dbReference type="AlphaFoldDB" id="A0A7G9T4J0"/>
<sequence>MSKNFKTNEKLLNSMVHNGSQSNSVSQVKLQASVKRVLNNRSVQKALEQLATE</sequence>
<organism evidence="2 3">
    <name type="scientific">Weissella diestrammenae</name>
    <dbReference type="NCBI Taxonomy" id="1162633"/>
    <lineage>
        <taxon>Bacteria</taxon>
        <taxon>Bacillati</taxon>
        <taxon>Bacillota</taxon>
        <taxon>Bacilli</taxon>
        <taxon>Lactobacillales</taxon>
        <taxon>Lactobacillaceae</taxon>
        <taxon>Weissella</taxon>
    </lineage>
</organism>
<dbReference type="RefSeq" id="WP_187528850.1">
    <property type="nucleotide sequence ID" value="NZ_CP060724.1"/>
</dbReference>
<protein>
    <submittedName>
        <fullName evidence="2">Uncharacterized protein</fullName>
    </submittedName>
</protein>
<dbReference type="EMBL" id="CP060724">
    <property type="protein sequence ID" value="QNN75015.1"/>
    <property type="molecule type" value="Genomic_DNA"/>
</dbReference>